<sequence>MENKLPINLNVSTVFVNSGIRQLKEDKGCHVSCFGDTCIQDFACSIGSDRYPVHLFSTDNSVQAKIIIGNDNTYIINGTAREFHIPLDSASTLAFFPEPKFEIKRYNINVRCYKKFDTAPLCQLPEDPDFPDLANTIILLNEGKDAGSVRNVHLEVHQLIPDIPDNVTVYLLDSHSGMISMTRRKRHVPQRIPELKSLRNALIYLARESAFNDFHIIKSLSDVQNAFLQFLNSVSYRDPEVLGGVIGRNKQTSWFSDLDLELLHGEGPCDDAPRTQRFACRPTPMGAPTLLAGTFVIKFIMVDTVVIKCAIIGIFPVRLLTLFMLLIVRFAFP</sequence>
<reference evidence="2" key="1">
    <citation type="submission" date="2021-12" db="EMBL/GenBank/DDBJ databases">
        <authorList>
            <person name="King R."/>
        </authorList>
    </citation>
    <scope>NUCLEOTIDE SEQUENCE</scope>
</reference>
<organism evidence="2 3">
    <name type="scientific">Bemisia tabaci</name>
    <name type="common">Sweetpotato whitefly</name>
    <name type="synonym">Aleurodes tabaci</name>
    <dbReference type="NCBI Taxonomy" id="7038"/>
    <lineage>
        <taxon>Eukaryota</taxon>
        <taxon>Metazoa</taxon>
        <taxon>Ecdysozoa</taxon>
        <taxon>Arthropoda</taxon>
        <taxon>Hexapoda</taxon>
        <taxon>Insecta</taxon>
        <taxon>Pterygota</taxon>
        <taxon>Neoptera</taxon>
        <taxon>Paraneoptera</taxon>
        <taxon>Hemiptera</taxon>
        <taxon>Sternorrhyncha</taxon>
        <taxon>Aleyrodoidea</taxon>
        <taxon>Aleyrodidae</taxon>
        <taxon>Aleyrodinae</taxon>
        <taxon>Bemisia</taxon>
    </lineage>
</organism>
<keyword evidence="1" id="KW-1133">Transmembrane helix</keyword>
<feature type="transmembrane region" description="Helical" evidence="1">
    <location>
        <begin position="285"/>
        <end position="302"/>
    </location>
</feature>
<proteinExistence type="predicted"/>
<accession>A0A9P0F7E8</accession>
<evidence type="ECO:0000313" key="3">
    <source>
        <dbReference type="Proteomes" id="UP001152759"/>
    </source>
</evidence>
<feature type="transmembrane region" description="Helical" evidence="1">
    <location>
        <begin position="309"/>
        <end position="332"/>
    </location>
</feature>
<evidence type="ECO:0000256" key="1">
    <source>
        <dbReference type="SAM" id="Phobius"/>
    </source>
</evidence>
<evidence type="ECO:0000313" key="2">
    <source>
        <dbReference type="EMBL" id="CAH0395568.1"/>
    </source>
</evidence>
<protein>
    <submittedName>
        <fullName evidence="2">Uncharacterized protein</fullName>
    </submittedName>
</protein>
<dbReference type="EMBL" id="OU963870">
    <property type="protein sequence ID" value="CAH0395568.1"/>
    <property type="molecule type" value="Genomic_DNA"/>
</dbReference>
<name>A0A9P0F7E8_BEMTA</name>
<gene>
    <name evidence="2" type="ORF">BEMITA_LOCUS13738</name>
</gene>
<keyword evidence="1" id="KW-0812">Transmembrane</keyword>
<keyword evidence="3" id="KW-1185">Reference proteome</keyword>
<keyword evidence="1" id="KW-0472">Membrane</keyword>
<dbReference type="AlphaFoldDB" id="A0A9P0F7E8"/>
<dbReference type="Proteomes" id="UP001152759">
    <property type="component" value="Chromosome 9"/>
</dbReference>